<feature type="compositionally biased region" description="Basic and acidic residues" evidence="1">
    <location>
        <begin position="579"/>
        <end position="589"/>
    </location>
</feature>
<dbReference type="InParanoid" id="B8C3Q4"/>
<gene>
    <name evidence="2" type="ORF">THAPSDRAFT_5725</name>
</gene>
<sequence length="804" mass="87044">MSNPDRGVDAGGNRDQHITVYTCDKCMDMNFDTEVAAREHEAQCSGPSTPPGGIAGVAQGHVEEAPGNDAADVDTSHAHVNSINNDGIVVNKTLYKCSICKLLFFSSKSASIHESVCTERTWLNCSKCNVMRFRTREECVEHEGHCRGMDNNFLLGMLPMAVDGEKDRDDEDCSLEETSAAVNKGGDSFVTSNSDNPTPLEPATDASKISSEVVRPGNTPVLAAVEKDGAMNQIASDVNIVGKSKSPSQSLRDGQIVSLESSLHDETPRVDTAKSDAMEVDPVDGKSYKEGEKHISPMQKKLYENYASSMTEEGSDASAAKDAVGTNDVVMQEDGGTVSNASMDGEPVIDNGVGTVKGPDAVDYITVWTCDFCQKEQFEVLTDAVEHEKMCPDNPDNMKPSTFAGNEPKGAAAPKATSTTPPPASKKSVLFSPVLKDEQDTSNFIMLSTYYRSILQSLDMLYNPTSGAISFQCHHCNCPLPSTGLPWNVRKVSEILPICAQNHFFSPNSQAEGCQKMSENLLSTLLSSKDVKDSGRLSFDDFVASYFNENGIAEKVVGSHNEKKFFVLPDDEFRKIDGLDSATKKRDEPNTSTKGKSGKRQKTAKAATASHQLRPPSLKVKYANMGAKLHADEDEQFYLAPMGGIPLVCSMTFAESSKLPKYMQTLLKQIEFFSLSAMPEPGSECIPESVGIRCKNCLASQEGCGYIKLTSLNDIASDVVMMGVDHVLSCNCTEAKVKKILKNLSAANTSYLPDYFNVVSKIYCLNCMGCNVVFGECPTVPSGYGGNPIQINVGFALKRRDIVV</sequence>
<dbReference type="KEGG" id="tps:THAPSDRAFT_5725"/>
<dbReference type="RefSeq" id="XP_002290411.1">
    <property type="nucleotide sequence ID" value="XM_002290375.1"/>
</dbReference>
<dbReference type="GeneID" id="7444881"/>
<keyword evidence="3" id="KW-1185">Reference proteome</keyword>
<dbReference type="EMBL" id="CM000642">
    <property type="protein sequence ID" value="EED92163.1"/>
    <property type="molecule type" value="Genomic_DNA"/>
</dbReference>
<feature type="region of interest" description="Disordered" evidence="1">
    <location>
        <begin position="392"/>
        <end position="428"/>
    </location>
</feature>
<evidence type="ECO:0000313" key="3">
    <source>
        <dbReference type="Proteomes" id="UP000001449"/>
    </source>
</evidence>
<dbReference type="AlphaFoldDB" id="B8C3Q4"/>
<reference evidence="2 3" key="2">
    <citation type="journal article" date="2008" name="Nature">
        <title>The Phaeodactylum genome reveals the evolutionary history of diatom genomes.</title>
        <authorList>
            <person name="Bowler C."/>
            <person name="Allen A.E."/>
            <person name="Badger J.H."/>
            <person name="Grimwood J."/>
            <person name="Jabbari K."/>
            <person name="Kuo A."/>
            <person name="Maheswari U."/>
            <person name="Martens C."/>
            <person name="Maumus F."/>
            <person name="Otillar R.P."/>
            <person name="Rayko E."/>
            <person name="Salamov A."/>
            <person name="Vandepoele K."/>
            <person name="Beszteri B."/>
            <person name="Gruber A."/>
            <person name="Heijde M."/>
            <person name="Katinka M."/>
            <person name="Mock T."/>
            <person name="Valentin K."/>
            <person name="Verret F."/>
            <person name="Berges J.A."/>
            <person name="Brownlee C."/>
            <person name="Cadoret J.P."/>
            <person name="Chiovitti A."/>
            <person name="Choi C.J."/>
            <person name="Coesel S."/>
            <person name="De Martino A."/>
            <person name="Detter J.C."/>
            <person name="Durkin C."/>
            <person name="Falciatore A."/>
            <person name="Fournet J."/>
            <person name="Haruta M."/>
            <person name="Huysman M.J."/>
            <person name="Jenkins B.D."/>
            <person name="Jiroutova K."/>
            <person name="Jorgensen R.E."/>
            <person name="Joubert Y."/>
            <person name="Kaplan A."/>
            <person name="Kroger N."/>
            <person name="Kroth P.G."/>
            <person name="La Roche J."/>
            <person name="Lindquist E."/>
            <person name="Lommer M."/>
            <person name="Martin-Jezequel V."/>
            <person name="Lopez P.J."/>
            <person name="Lucas S."/>
            <person name="Mangogna M."/>
            <person name="McGinnis K."/>
            <person name="Medlin L.K."/>
            <person name="Montsant A."/>
            <person name="Oudot-Le Secq M.P."/>
            <person name="Napoli C."/>
            <person name="Obornik M."/>
            <person name="Parker M.S."/>
            <person name="Petit J.L."/>
            <person name="Porcel B.M."/>
            <person name="Poulsen N."/>
            <person name="Robison M."/>
            <person name="Rychlewski L."/>
            <person name="Rynearson T.A."/>
            <person name="Schmutz J."/>
            <person name="Shapiro H."/>
            <person name="Siaut M."/>
            <person name="Stanley M."/>
            <person name="Sussman M.R."/>
            <person name="Taylor A.R."/>
            <person name="Vardi A."/>
            <person name="von Dassow P."/>
            <person name="Vyverman W."/>
            <person name="Willis A."/>
            <person name="Wyrwicz L.S."/>
            <person name="Rokhsar D.S."/>
            <person name="Weissenbach J."/>
            <person name="Armbrust E.V."/>
            <person name="Green B.R."/>
            <person name="Van de Peer Y."/>
            <person name="Grigoriev I.V."/>
        </authorList>
    </citation>
    <scope>NUCLEOTIDE SEQUENCE [LARGE SCALE GENOMIC DNA]</scope>
    <source>
        <strain evidence="2 3">CCMP1335</strain>
    </source>
</reference>
<evidence type="ECO:0000256" key="1">
    <source>
        <dbReference type="SAM" id="MobiDB-lite"/>
    </source>
</evidence>
<dbReference type="PaxDb" id="35128-Thaps5725"/>
<evidence type="ECO:0000313" key="2">
    <source>
        <dbReference type="EMBL" id="EED92163.1"/>
    </source>
</evidence>
<dbReference type="Proteomes" id="UP000001449">
    <property type="component" value="Chromosome 5"/>
</dbReference>
<feature type="region of interest" description="Disordered" evidence="1">
    <location>
        <begin position="579"/>
        <end position="611"/>
    </location>
</feature>
<name>B8C3Q4_THAPS</name>
<accession>B8C3Q4</accession>
<proteinExistence type="predicted"/>
<reference evidence="2 3" key="1">
    <citation type="journal article" date="2004" name="Science">
        <title>The genome of the diatom Thalassiosira pseudonana: ecology, evolution, and metabolism.</title>
        <authorList>
            <person name="Armbrust E.V."/>
            <person name="Berges J.A."/>
            <person name="Bowler C."/>
            <person name="Green B.R."/>
            <person name="Martinez D."/>
            <person name="Putnam N.H."/>
            <person name="Zhou S."/>
            <person name="Allen A.E."/>
            <person name="Apt K.E."/>
            <person name="Bechner M."/>
            <person name="Brzezinski M.A."/>
            <person name="Chaal B.K."/>
            <person name="Chiovitti A."/>
            <person name="Davis A.K."/>
            <person name="Demarest M.S."/>
            <person name="Detter J.C."/>
            <person name="Glavina T."/>
            <person name="Goodstein D."/>
            <person name="Hadi M.Z."/>
            <person name="Hellsten U."/>
            <person name="Hildebrand M."/>
            <person name="Jenkins B.D."/>
            <person name="Jurka J."/>
            <person name="Kapitonov V.V."/>
            <person name="Kroger N."/>
            <person name="Lau W.W."/>
            <person name="Lane T.W."/>
            <person name="Larimer F.W."/>
            <person name="Lippmeier J.C."/>
            <person name="Lucas S."/>
            <person name="Medina M."/>
            <person name="Montsant A."/>
            <person name="Obornik M."/>
            <person name="Parker M.S."/>
            <person name="Palenik B."/>
            <person name="Pazour G.J."/>
            <person name="Richardson P.M."/>
            <person name="Rynearson T.A."/>
            <person name="Saito M.A."/>
            <person name="Schwartz D.C."/>
            <person name="Thamatrakoln K."/>
            <person name="Valentin K."/>
            <person name="Vardi A."/>
            <person name="Wilkerson F.P."/>
            <person name="Rokhsar D.S."/>
        </authorList>
    </citation>
    <scope>NUCLEOTIDE SEQUENCE [LARGE SCALE GENOMIC DNA]</scope>
    <source>
        <strain evidence="2 3">CCMP1335</strain>
    </source>
</reference>
<organism evidence="2 3">
    <name type="scientific">Thalassiosira pseudonana</name>
    <name type="common">Marine diatom</name>
    <name type="synonym">Cyclotella nana</name>
    <dbReference type="NCBI Taxonomy" id="35128"/>
    <lineage>
        <taxon>Eukaryota</taxon>
        <taxon>Sar</taxon>
        <taxon>Stramenopiles</taxon>
        <taxon>Ochrophyta</taxon>
        <taxon>Bacillariophyta</taxon>
        <taxon>Coscinodiscophyceae</taxon>
        <taxon>Thalassiosirophycidae</taxon>
        <taxon>Thalassiosirales</taxon>
        <taxon>Thalassiosiraceae</taxon>
        <taxon>Thalassiosira</taxon>
    </lineage>
</organism>
<feature type="region of interest" description="Disordered" evidence="1">
    <location>
        <begin position="184"/>
        <end position="207"/>
    </location>
</feature>
<dbReference type="HOGENOM" id="CLU_350409_0_0_1"/>
<protein>
    <submittedName>
        <fullName evidence="2">Uncharacterized protein</fullName>
    </submittedName>
</protein>